<dbReference type="RefSeq" id="WP_019464759.1">
    <property type="nucleotide sequence ID" value="NZ_ALOY01000137.1"/>
</dbReference>
<proteinExistence type="predicted"/>
<reference evidence="2 3" key="1">
    <citation type="submission" date="2014-07" db="EMBL/GenBank/DDBJ databases">
        <title>Complete Genome Sequence of Dyella japonica Strain A8 Isolated from Malaysian Tropical Soil.</title>
        <authorList>
            <person name="Hui R.K.H."/>
            <person name="Chen J.-W."/>
            <person name="Chan K.-G."/>
            <person name="Leung F.C.C."/>
        </authorList>
    </citation>
    <scope>NUCLEOTIDE SEQUENCE [LARGE SCALE GENOMIC DNA]</scope>
    <source>
        <strain evidence="2 3">A8</strain>
    </source>
</reference>
<dbReference type="AlphaFoldDB" id="A0A075K0A0"/>
<dbReference type="KEGG" id="dja:HY57_07940"/>
<sequence>MDDLIPVYSVLVGTVPMFVAAIVGIVMAGVYWARARKPALLLLVACVLQVLLILAQSMMTGWYIPHLMHEGTMSTTQLFITLWAVASSLLQAIALGLMIWAVFSGRSHAAPTPR</sequence>
<accession>A0A075K0A0</accession>
<keyword evidence="1" id="KW-0812">Transmembrane</keyword>
<feature type="transmembrane region" description="Helical" evidence="1">
    <location>
        <begin position="6"/>
        <end position="32"/>
    </location>
</feature>
<organism evidence="2 3">
    <name type="scientific">Dyella japonica A8</name>
    <dbReference type="NCBI Taxonomy" id="1217721"/>
    <lineage>
        <taxon>Bacteria</taxon>
        <taxon>Pseudomonadati</taxon>
        <taxon>Pseudomonadota</taxon>
        <taxon>Gammaproteobacteria</taxon>
        <taxon>Lysobacterales</taxon>
        <taxon>Rhodanobacteraceae</taxon>
        <taxon>Dyella</taxon>
    </lineage>
</organism>
<dbReference type="OrthoDB" id="5957131at2"/>
<feature type="transmembrane region" description="Helical" evidence="1">
    <location>
        <begin position="39"/>
        <end position="59"/>
    </location>
</feature>
<dbReference type="PATRIC" id="fig|1217721.7.peg.1648"/>
<keyword evidence="3" id="KW-1185">Reference proteome</keyword>
<evidence type="ECO:0000313" key="2">
    <source>
        <dbReference type="EMBL" id="AIF47212.1"/>
    </source>
</evidence>
<evidence type="ECO:0000313" key="3">
    <source>
        <dbReference type="Proteomes" id="UP000027987"/>
    </source>
</evidence>
<dbReference type="STRING" id="1217721.HY57_07940"/>
<evidence type="ECO:0000256" key="1">
    <source>
        <dbReference type="SAM" id="Phobius"/>
    </source>
</evidence>
<protein>
    <submittedName>
        <fullName evidence="2">Uncharacterized protein</fullName>
    </submittedName>
</protein>
<keyword evidence="1" id="KW-1133">Transmembrane helix</keyword>
<gene>
    <name evidence="2" type="ORF">HY57_07940</name>
</gene>
<keyword evidence="1" id="KW-0472">Membrane</keyword>
<dbReference type="HOGENOM" id="CLU_2117146_0_0_6"/>
<dbReference type="Proteomes" id="UP000027987">
    <property type="component" value="Chromosome"/>
</dbReference>
<name>A0A075K0A0_9GAMM</name>
<feature type="transmembrane region" description="Helical" evidence="1">
    <location>
        <begin position="79"/>
        <end position="103"/>
    </location>
</feature>
<dbReference type="EMBL" id="CP008884">
    <property type="protein sequence ID" value="AIF47212.1"/>
    <property type="molecule type" value="Genomic_DNA"/>
</dbReference>